<dbReference type="RefSeq" id="WP_022156143.1">
    <property type="nucleotide sequence ID" value="NZ_FODF01000004.1"/>
</dbReference>
<proteinExistence type="predicted"/>
<accession>A0A1H8GKU3</accession>
<dbReference type="InterPro" id="IPR010693">
    <property type="entry name" value="Divergent_4Fe-4S_mono-cluster"/>
</dbReference>
<dbReference type="EMBL" id="FODF01000004">
    <property type="protein sequence ID" value="SEN44449.1"/>
    <property type="molecule type" value="Genomic_DNA"/>
</dbReference>
<dbReference type="OrthoDB" id="9793389at2"/>
<name>A0A1H8GKU3_9FIRM</name>
<dbReference type="Proteomes" id="UP000199512">
    <property type="component" value="Unassembled WGS sequence"/>
</dbReference>
<evidence type="ECO:0000259" key="1">
    <source>
        <dbReference type="Pfam" id="PF06902"/>
    </source>
</evidence>
<keyword evidence="3" id="KW-1185">Reference proteome</keyword>
<organism evidence="2 3">
    <name type="scientific">Peptostreptococcus russellii</name>
    <dbReference type="NCBI Taxonomy" id="215200"/>
    <lineage>
        <taxon>Bacteria</taxon>
        <taxon>Bacillati</taxon>
        <taxon>Bacillota</taxon>
        <taxon>Clostridia</taxon>
        <taxon>Peptostreptococcales</taxon>
        <taxon>Peptostreptococcaceae</taxon>
        <taxon>Peptostreptococcus</taxon>
    </lineage>
</organism>
<evidence type="ECO:0000313" key="2">
    <source>
        <dbReference type="EMBL" id="SEN44449.1"/>
    </source>
</evidence>
<dbReference type="SUPFAM" id="SSF54862">
    <property type="entry name" value="4Fe-4S ferredoxins"/>
    <property type="match status" value="1"/>
</dbReference>
<feature type="domain" description="Divergent 4Fe-4S mono-cluster" evidence="1">
    <location>
        <begin position="5"/>
        <end position="66"/>
    </location>
</feature>
<sequence length="75" mass="8573">MEKSYETENLKIFWKPDICQHAGKCVHGAPKVFEVGRKPWIIPENGREEDIIKVIDKCPSGALSYKLKKGGSKEW</sequence>
<dbReference type="Pfam" id="PF06902">
    <property type="entry name" value="Fer4_19"/>
    <property type="match status" value="1"/>
</dbReference>
<dbReference type="AlphaFoldDB" id="A0A1H8GKU3"/>
<protein>
    <submittedName>
        <fullName evidence="2">Uncharacterized Fe-S cluster protein YjdI</fullName>
    </submittedName>
</protein>
<evidence type="ECO:0000313" key="3">
    <source>
        <dbReference type="Proteomes" id="UP000199512"/>
    </source>
</evidence>
<reference evidence="2 3" key="1">
    <citation type="submission" date="2016-10" db="EMBL/GenBank/DDBJ databases">
        <authorList>
            <person name="de Groot N.N."/>
        </authorList>
    </citation>
    <scope>NUCLEOTIDE SEQUENCE [LARGE SCALE GENOMIC DNA]</scope>
    <source>
        <strain evidence="2 3">Calf135</strain>
    </source>
</reference>
<gene>
    <name evidence="2" type="ORF">SAMN05216454_10415</name>
</gene>
<dbReference type="STRING" id="215200.SAMN05216454_10415"/>
<dbReference type="Gene3D" id="3.30.70.20">
    <property type="match status" value="1"/>
</dbReference>